<dbReference type="GO" id="GO:0003700">
    <property type="term" value="F:DNA-binding transcription factor activity"/>
    <property type="evidence" value="ECO:0007669"/>
    <property type="project" value="InterPro"/>
</dbReference>
<dbReference type="SUPFAM" id="SSF53067">
    <property type="entry name" value="Actin-like ATPase domain"/>
    <property type="match status" value="1"/>
</dbReference>
<accession>A0AA45L3I9</accession>
<dbReference type="PANTHER" id="PTHR18964:SF173">
    <property type="entry name" value="GLUCOKINASE"/>
    <property type="match status" value="1"/>
</dbReference>
<sequence length="377" mass="39906">MPNPRPEQSLNPKTTPWCNYRACQNDHVPNLRFLRGYNDAVVLGLARSGAMTRVELAERSGLTPQAVSKIVNRLIGDGLLLESGTRNVGVGKPRTLLKLAADRRLALGAQVERDELRVVLADLAGDVVGRAVAPLPPGFGPDAFVAELAALADRLRTPDVEERLLGLGIGFVGPLDHRTGTVLDPNGLAGWTEVPLRDLAEKRLGLPVVVDKDTNAAIVAESWRRGEELRDAVLVWVGTGLGAGLLLDGRVHRGARTNAGEFGHTSIRLDGPPCVCGRAGCAEAVHNAAATRGDLGAATTAVGVAVAGLVQVLDVERVVLAGRAVLAQPEAYAEGVRYHLPKHDWLVVDVEVTPLGDDLVAAGAAMLVLSEFYGRPR</sequence>
<dbReference type="InterPro" id="IPR000600">
    <property type="entry name" value="ROK"/>
</dbReference>
<dbReference type="InterPro" id="IPR043129">
    <property type="entry name" value="ATPase_NBD"/>
</dbReference>
<name>A0AA45L3I9_9PSEU</name>
<comment type="similarity">
    <text evidence="1">Belongs to the ROK (NagC/XylR) family.</text>
</comment>
<dbReference type="PROSITE" id="PS01125">
    <property type="entry name" value="ROK"/>
    <property type="match status" value="1"/>
</dbReference>
<evidence type="ECO:0000313" key="3">
    <source>
        <dbReference type="Proteomes" id="UP000677152"/>
    </source>
</evidence>
<evidence type="ECO:0000256" key="1">
    <source>
        <dbReference type="ARBA" id="ARBA00006479"/>
    </source>
</evidence>
<gene>
    <name evidence="2" type="ORF">KCV87_24875</name>
</gene>
<dbReference type="SUPFAM" id="SSF46785">
    <property type="entry name" value="Winged helix' DNA-binding domain"/>
    <property type="match status" value="1"/>
</dbReference>
<organism evidence="2 3">
    <name type="scientific">Actinosynnema pretiosum subsp. pretiosum</name>
    <dbReference type="NCBI Taxonomy" id="103721"/>
    <lineage>
        <taxon>Bacteria</taxon>
        <taxon>Bacillati</taxon>
        <taxon>Actinomycetota</taxon>
        <taxon>Actinomycetes</taxon>
        <taxon>Pseudonocardiales</taxon>
        <taxon>Pseudonocardiaceae</taxon>
        <taxon>Actinosynnema</taxon>
    </lineage>
</organism>
<dbReference type="InterPro" id="IPR049874">
    <property type="entry name" value="ROK_cs"/>
</dbReference>
<dbReference type="Proteomes" id="UP000677152">
    <property type="component" value="Chromosome"/>
</dbReference>
<dbReference type="EMBL" id="CP073249">
    <property type="protein sequence ID" value="QUF02667.1"/>
    <property type="molecule type" value="Genomic_DNA"/>
</dbReference>
<proteinExistence type="inferred from homology"/>
<reference evidence="2" key="1">
    <citation type="submission" date="2021-04" db="EMBL/GenBank/DDBJ databases">
        <title>Genomic sequence of Actinosynnema pretiosum subsp. pretiosum ATCC 31280 (C-14919).</title>
        <authorList>
            <person name="Bai L."/>
            <person name="Wang X."/>
            <person name="Xiao Y."/>
        </authorList>
    </citation>
    <scope>NUCLEOTIDE SEQUENCE</scope>
    <source>
        <strain evidence="2">ATCC 31280</strain>
    </source>
</reference>
<evidence type="ECO:0000313" key="2">
    <source>
        <dbReference type="EMBL" id="QUF02667.1"/>
    </source>
</evidence>
<dbReference type="Pfam" id="PF13412">
    <property type="entry name" value="HTH_24"/>
    <property type="match status" value="1"/>
</dbReference>
<dbReference type="AlphaFoldDB" id="A0AA45L3I9"/>
<dbReference type="Pfam" id="PF00480">
    <property type="entry name" value="ROK"/>
    <property type="match status" value="1"/>
</dbReference>
<dbReference type="InterPro" id="IPR036390">
    <property type="entry name" value="WH_DNA-bd_sf"/>
</dbReference>
<dbReference type="Gene3D" id="1.10.10.10">
    <property type="entry name" value="Winged helix-like DNA-binding domain superfamily/Winged helix DNA-binding domain"/>
    <property type="match status" value="1"/>
</dbReference>
<dbReference type="InterPro" id="IPR036388">
    <property type="entry name" value="WH-like_DNA-bd_sf"/>
</dbReference>
<dbReference type="Gene3D" id="3.30.420.40">
    <property type="match status" value="3"/>
</dbReference>
<dbReference type="PANTHER" id="PTHR18964">
    <property type="entry name" value="ROK (REPRESSOR, ORF, KINASE) FAMILY"/>
    <property type="match status" value="1"/>
</dbReference>
<protein>
    <submittedName>
        <fullName evidence="2">ROK family protein</fullName>
    </submittedName>
</protein>